<dbReference type="GO" id="GO:0003735">
    <property type="term" value="F:structural constituent of ribosome"/>
    <property type="evidence" value="ECO:0007669"/>
    <property type="project" value="InterPro"/>
</dbReference>
<keyword evidence="23" id="KW-0408">Iron</keyword>
<dbReference type="GO" id="GO:0015979">
    <property type="term" value="P:photosynthesis"/>
    <property type="evidence" value="ECO:0007669"/>
    <property type="project" value="UniProtKB-KW"/>
</dbReference>
<keyword evidence="10" id="KW-0602">Photosynthesis</keyword>
<dbReference type="GO" id="GO:0009522">
    <property type="term" value="C:photosystem I"/>
    <property type="evidence" value="ECO:0007669"/>
    <property type="project" value="UniProtKB-KW"/>
</dbReference>
<evidence type="ECO:0000256" key="1">
    <source>
        <dbReference type="ARBA" id="ARBA00003162"/>
    </source>
</evidence>
<dbReference type="EMBL" id="CP144701">
    <property type="protein sequence ID" value="WVZ26827.1"/>
    <property type="molecule type" value="Genomic_DNA"/>
</dbReference>
<evidence type="ECO:0000256" key="27">
    <source>
        <dbReference type="ARBA" id="ARBA00023274"/>
    </source>
</evidence>
<dbReference type="PROSITE" id="PS50889">
    <property type="entry name" value="S4"/>
    <property type="match status" value="1"/>
</dbReference>
<dbReference type="PRINTS" id="PR00257">
    <property type="entry name" value="PHOTSYSPSAAB"/>
</dbReference>
<keyword evidence="19" id="KW-0249">Electron transport</keyword>
<evidence type="ECO:0000256" key="28">
    <source>
        <dbReference type="ARBA" id="ARBA00026002"/>
    </source>
</evidence>
<evidence type="ECO:0000256" key="4">
    <source>
        <dbReference type="ARBA" id="ARBA00010598"/>
    </source>
</evidence>
<evidence type="ECO:0000256" key="2">
    <source>
        <dbReference type="ARBA" id="ARBA00004454"/>
    </source>
</evidence>
<keyword evidence="38" id="KW-0496">Mitochondrion</keyword>
<evidence type="ECO:0000256" key="9">
    <source>
        <dbReference type="ARBA" id="ARBA00022494"/>
    </source>
</evidence>
<feature type="domain" description="RNA-binding S4" evidence="35">
    <location>
        <begin position="89"/>
        <end position="152"/>
    </location>
</feature>
<keyword evidence="18 33" id="KW-0689">Ribosomal protein</keyword>
<feature type="transmembrane region" description="Helical" evidence="34">
    <location>
        <begin position="848"/>
        <end position="868"/>
    </location>
</feature>
<dbReference type="GO" id="GO:0019843">
    <property type="term" value="F:rRNA binding"/>
    <property type="evidence" value="ECO:0007669"/>
    <property type="project" value="UniProtKB-KW"/>
</dbReference>
<dbReference type="GO" id="GO:0046872">
    <property type="term" value="F:metal ion binding"/>
    <property type="evidence" value="ECO:0007669"/>
    <property type="project" value="UniProtKB-KW"/>
</dbReference>
<evidence type="ECO:0000256" key="29">
    <source>
        <dbReference type="ARBA" id="ARBA00031004"/>
    </source>
</evidence>
<keyword evidence="7" id="KW-0813">Transport</keyword>
<dbReference type="InterPro" id="IPR036986">
    <property type="entry name" value="S4_RNA-bd_sf"/>
</dbReference>
<dbReference type="InterPro" id="IPR006243">
    <property type="entry name" value="PSI_PsaA"/>
</dbReference>
<dbReference type="Pfam" id="PF00163">
    <property type="entry name" value="Ribosomal_S4"/>
    <property type="match status" value="1"/>
</dbReference>
<protein>
    <recommendedName>
        <fullName evidence="6">Photosystem I P700 chlorophyll a apoprotein A1</fullName>
        <ecNumber evidence="5">1.97.1.12</ecNumber>
    </recommendedName>
    <alternativeName>
        <fullName evidence="29">PsaA</fullName>
    </alternativeName>
    <alternativeName>
        <fullName evidence="30">Small ribosomal subunit protein uS4c</fullName>
    </alternativeName>
</protein>
<evidence type="ECO:0000256" key="7">
    <source>
        <dbReference type="ARBA" id="ARBA00022448"/>
    </source>
</evidence>
<evidence type="ECO:0000256" key="18">
    <source>
        <dbReference type="ARBA" id="ARBA00022980"/>
    </source>
</evidence>
<dbReference type="GO" id="GO:0051539">
    <property type="term" value="F:4 iron, 4 sulfur cluster binding"/>
    <property type="evidence" value="ECO:0007669"/>
    <property type="project" value="UniProtKB-KW"/>
</dbReference>
<evidence type="ECO:0000256" key="19">
    <source>
        <dbReference type="ARBA" id="ARBA00022982"/>
    </source>
</evidence>
<keyword evidence="9" id="KW-0148">Chlorophyll</keyword>
<dbReference type="Pfam" id="PF01479">
    <property type="entry name" value="S4"/>
    <property type="match status" value="1"/>
</dbReference>
<evidence type="ECO:0000256" key="22">
    <source>
        <dbReference type="ARBA" id="ARBA00023002"/>
    </source>
</evidence>
<keyword evidence="20 34" id="KW-1133">Transmembrane helix</keyword>
<dbReference type="PROSITE" id="PS00419">
    <property type="entry name" value="PHOTOSYSTEM_I_PSAAB"/>
    <property type="match status" value="1"/>
</dbReference>
<feature type="transmembrane region" description="Helical" evidence="34">
    <location>
        <begin position="608"/>
        <end position="628"/>
    </location>
</feature>
<evidence type="ECO:0000313" key="37">
    <source>
        <dbReference type="EMBL" id="WVZ26822.1"/>
    </source>
</evidence>
<dbReference type="InterPro" id="IPR018079">
    <property type="entry name" value="Ribosomal_uS4_CS"/>
</dbReference>
<keyword evidence="12 34" id="KW-0812">Transmembrane</keyword>
<dbReference type="InterPro" id="IPR001912">
    <property type="entry name" value="Ribosomal_uS4_N"/>
</dbReference>
<keyword evidence="25" id="KW-0793">Thylakoid</keyword>
<dbReference type="InterPro" id="IPR036408">
    <property type="entry name" value="PSI_PsaA/B_sf"/>
</dbReference>
<feature type="transmembrane region" description="Helical" evidence="34">
    <location>
        <begin position="922"/>
        <end position="944"/>
    </location>
</feature>
<dbReference type="AlphaFoldDB" id="A0AAQ3PKB7"/>
<dbReference type="FunFam" id="1.20.1130.10:FF:000001">
    <property type="entry name" value="Photosystem I P700 chlorophyll a apoprotein A2"/>
    <property type="match status" value="1"/>
</dbReference>
<dbReference type="PROSITE" id="PS00632">
    <property type="entry name" value="RIBOSOMAL_S4"/>
    <property type="match status" value="1"/>
</dbReference>
<evidence type="ECO:0000256" key="12">
    <source>
        <dbReference type="ARBA" id="ARBA00022692"/>
    </source>
</evidence>
<dbReference type="Pfam" id="PF00223">
    <property type="entry name" value="PsaA_PsaB"/>
    <property type="match status" value="1"/>
</dbReference>
<dbReference type="Gene3D" id="1.20.1130.10">
    <property type="entry name" value="Photosystem I PsaA/PsaB"/>
    <property type="match status" value="1"/>
</dbReference>
<dbReference type="NCBIfam" id="TIGR01335">
    <property type="entry name" value="psaA"/>
    <property type="match status" value="1"/>
</dbReference>
<name>A0AAQ3PKB7_VIGMU</name>
<evidence type="ECO:0000256" key="26">
    <source>
        <dbReference type="ARBA" id="ARBA00023136"/>
    </source>
</evidence>
<sequence length="1008" mass="114059">MSRYRGPRFKKIRRLGYLPGLTSKKPTVKNEFRNQSRFSKKSQYRIRLEEKQKLRFHYGLTERQLLKYVRISGKAKGSTGQVLLQLLEMRLDNILFRLGMAATIPQARQFINHRHVLVNGRIVDIPSYRCKPQDIITAKDEQKSKTLIHNYLDSAPHEKLPNHLTVHPFQYKVLERRFFEPNDDRNGCQLNLKEIMQKLYRIIMRLCDWKLIPMIEAIRQGDSEVAESWFNQAAEYWKQAIALTPGLFVCVVWKEEDSMIIRSPEPEVKILVDRDPIKTSFEEWAKPGHFSRTIAKGPDTTTWIWNLHADAHDFDSHTNDLEEISRKVFSAHFGQLSIIFLWLSGMYFHGARFSNYEAWLSDPTHIRPSAQVVWPIVGQEILNGDVGGGFRGIQITSGFFQIWRASGITNELQLYCTAIGALVFAALMLFAGWFHYHKAAPKLAWFQDVESMLNHHLTGLLGLGSLSWAGHQIHVSLPINQFLNAAVDPKEIPLPHEFILNRDLLAQLYPSFSEGATPFFTLNWSKYGEFLTFRGGLDPVTGGLWLTDIIHHHLAIAILFLIAGHMYRTNWGIGHNIKDILEAHKGPFTGQGHKGIYEILTTSWHAQLSINLAMLGSLTIVVAHHMYSMPPYPYLATDYGTQLSLFTHHMWIGGFLIVGAAAHAAIFMVRDYDPTIRYNDLLDRVLRHRDSIISHLNWVCIFLGFHSFGLYIHNDTMSALGRPQDMFSDTAIQLQPIFAQWIQNTHALAPGTTAPGAATSTSLTWGGENLVAVGGKVALLPIPLGTADFLVHHIHAFTIHVTVLILLKGVLFARSSRLIPDKANLGFRFPCDGPGRGGTCQVSAWDHVFLGLFWMYNSISVVIFHFSWKMQSDVWGSISDQGIVTHITGGNFAQSSITINGWLRDFLWAQASQVIQSYGSSLSAYGLFFLGAHFVWAFSLMFLFSGRGYWQELIESIVWAHNKLKVAPATQPRALSIVQGRAVGVTHYLLGGIATTWAFFLARIIAVG</sequence>
<evidence type="ECO:0000256" key="8">
    <source>
        <dbReference type="ARBA" id="ARBA00022485"/>
    </source>
</evidence>
<feature type="domain" description="Small ribosomal subunit protein uS4 N-terminal" evidence="36">
    <location>
        <begin position="3"/>
        <end position="88"/>
    </location>
</feature>
<dbReference type="NCBIfam" id="NF003717">
    <property type="entry name" value="PRK05327.1"/>
    <property type="match status" value="1"/>
</dbReference>
<dbReference type="InterPro" id="IPR005709">
    <property type="entry name" value="Ribosomal_uS4_bac-type"/>
</dbReference>
<evidence type="ECO:0000256" key="32">
    <source>
        <dbReference type="PROSITE-ProRule" id="PRU00182"/>
    </source>
</evidence>
<dbReference type="GO" id="GO:0015935">
    <property type="term" value="C:small ribosomal subunit"/>
    <property type="evidence" value="ECO:0007669"/>
    <property type="project" value="InterPro"/>
</dbReference>
<feature type="transmembrane region" description="Helical" evidence="34">
    <location>
        <begin position="789"/>
        <end position="807"/>
    </location>
</feature>
<dbReference type="SUPFAM" id="SSF81558">
    <property type="entry name" value="Photosystem I subunits PsaA/PsaB"/>
    <property type="match status" value="1"/>
</dbReference>
<evidence type="ECO:0000256" key="16">
    <source>
        <dbReference type="ARBA" id="ARBA00022842"/>
    </source>
</evidence>
<comment type="similarity">
    <text evidence="3 33">Belongs to the universal ribosomal protein uS4 family.</text>
</comment>
<evidence type="ECO:0000256" key="25">
    <source>
        <dbReference type="ARBA" id="ARBA00023078"/>
    </source>
</evidence>
<evidence type="ECO:0000313" key="38">
    <source>
        <dbReference type="EMBL" id="WVZ26827.1"/>
    </source>
</evidence>
<feature type="transmembrane region" description="Helical" evidence="34">
    <location>
        <begin position="549"/>
        <end position="567"/>
    </location>
</feature>
<proteinExistence type="inferred from homology"/>
<keyword evidence="11" id="KW-0934">Plastid</keyword>
<dbReference type="FunFam" id="3.10.290.10:FF:000081">
    <property type="entry name" value="30S ribosomal protein S4, chloroplastic"/>
    <property type="match status" value="1"/>
</dbReference>
<gene>
    <name evidence="37" type="ORF">V8G54_000058</name>
    <name evidence="38" type="ORF">V8G54_000228</name>
</gene>
<evidence type="ECO:0000256" key="13">
    <source>
        <dbReference type="ARBA" id="ARBA00022723"/>
    </source>
</evidence>
<evidence type="ECO:0000256" key="5">
    <source>
        <dbReference type="ARBA" id="ARBA00013197"/>
    </source>
</evidence>
<dbReference type="Proteomes" id="UP001374535">
    <property type="component" value="Mitochondrion MT"/>
</dbReference>
<keyword evidence="27 33" id="KW-0687">Ribonucleoprotein</keyword>
<dbReference type="PANTHER" id="PTHR30128">
    <property type="entry name" value="OUTER MEMBRANE PROTEIN, OMPA-RELATED"/>
    <property type="match status" value="1"/>
</dbReference>
<evidence type="ECO:0000256" key="30">
    <source>
        <dbReference type="ARBA" id="ARBA00035158"/>
    </source>
</evidence>
<evidence type="ECO:0000256" key="3">
    <source>
        <dbReference type="ARBA" id="ARBA00007465"/>
    </source>
</evidence>
<evidence type="ECO:0000256" key="10">
    <source>
        <dbReference type="ARBA" id="ARBA00022531"/>
    </source>
</evidence>
<keyword evidence="21" id="KW-0157">Chromophore</keyword>
<reference evidence="38" key="2">
    <citation type="submission" date="2024-01" db="EMBL/GenBank/DDBJ databases">
        <authorList>
            <person name="Junaid A."/>
            <person name="Bhatia S."/>
        </authorList>
    </citation>
    <scope>NUCLEOTIDE SEQUENCE</scope>
    <source>
        <strain evidence="38">Urdbean</strain>
        <tissue evidence="38">Leaf</tissue>
    </source>
</reference>
<dbReference type="Gene3D" id="3.10.290.10">
    <property type="entry name" value="RNA-binding S4 domain"/>
    <property type="match status" value="1"/>
</dbReference>
<dbReference type="PANTHER" id="PTHR30128:SF19">
    <property type="entry name" value="PHOTOSYSTEM I P700 CHLOROPHYLL A APOPROTEIN A1-RELATED"/>
    <property type="match status" value="1"/>
</dbReference>
<comment type="subunit">
    <text evidence="28">The PsaA/B heterodimer binds the P700 chlorophyll special pair and subsequent electron acceptors. PSI consists of a core antenna complex that captures photons, and an electron transfer chain that converts photonic excitation into a charge separation. The eukaryotic PSI reaction center is composed of at least 11 subunits.</text>
</comment>
<evidence type="ECO:0000259" key="36">
    <source>
        <dbReference type="SMART" id="SM01390"/>
    </source>
</evidence>
<dbReference type="EC" id="1.97.1.12" evidence="5"/>
<evidence type="ECO:0000256" key="15">
    <source>
        <dbReference type="ARBA" id="ARBA00022836"/>
    </source>
</evidence>
<dbReference type="GO" id="GO:0006412">
    <property type="term" value="P:translation"/>
    <property type="evidence" value="ECO:0007669"/>
    <property type="project" value="InterPro"/>
</dbReference>
<keyword evidence="14 32" id="KW-0699">rRNA-binding</keyword>
<dbReference type="GO" id="GO:0009535">
    <property type="term" value="C:chloroplast thylakoid membrane"/>
    <property type="evidence" value="ECO:0007669"/>
    <property type="project" value="UniProtKB-SubCell"/>
</dbReference>
<dbReference type="EMBL" id="CP144701">
    <property type="protein sequence ID" value="WVZ26822.1"/>
    <property type="molecule type" value="Genomic_DNA"/>
</dbReference>
<comment type="function">
    <text evidence="1">PsaA and PsaB bind P700, the primary electron donor of photosystem I (PSI), as well as the electron acceptors A0, A1 and FX. PSI is a plastocyanin-ferredoxin oxidoreductase, converting photonic excitation into a charge separation, which transfers an electron from the donor P700 chlorophyll pair to the spectroscopically characterized acceptors A0, A1, FX, FA and FB in turn. Oxidized P700 is reduced on the lumenal side of the thylakoid membrane by plastocyanin.</text>
</comment>
<evidence type="ECO:0000256" key="21">
    <source>
        <dbReference type="ARBA" id="ARBA00022991"/>
    </source>
</evidence>
<keyword evidence="39" id="KW-1185">Reference proteome</keyword>
<comment type="catalytic activity">
    <reaction evidence="31">
        <text>reduced [plastocyanin] + hnu + oxidized [2Fe-2S]-[ferredoxin] = oxidized [plastocyanin] + reduced [2Fe-2S]-[ferredoxin]</text>
        <dbReference type="Rhea" id="RHEA:30407"/>
        <dbReference type="Rhea" id="RHEA-COMP:10000"/>
        <dbReference type="Rhea" id="RHEA-COMP:10001"/>
        <dbReference type="Rhea" id="RHEA-COMP:10039"/>
        <dbReference type="Rhea" id="RHEA-COMP:10040"/>
        <dbReference type="ChEBI" id="CHEBI:29036"/>
        <dbReference type="ChEBI" id="CHEBI:30212"/>
        <dbReference type="ChEBI" id="CHEBI:33737"/>
        <dbReference type="ChEBI" id="CHEBI:33738"/>
        <dbReference type="ChEBI" id="CHEBI:49552"/>
        <dbReference type="EC" id="1.97.1.12"/>
    </reaction>
</comment>
<feature type="transmembrane region" description="Helical" evidence="34">
    <location>
        <begin position="988"/>
        <end position="1006"/>
    </location>
</feature>
<keyword evidence="13" id="KW-0479">Metal-binding</keyword>
<dbReference type="InterPro" id="IPR020586">
    <property type="entry name" value="PSI_PsaA/B_CS"/>
</dbReference>
<dbReference type="HAMAP" id="MF_01306_B">
    <property type="entry name" value="Ribosomal_uS4_B"/>
    <property type="match status" value="1"/>
</dbReference>
<feature type="transmembrane region" description="Helical" evidence="34">
    <location>
        <begin position="414"/>
        <end position="436"/>
    </location>
</feature>
<keyword evidence="16" id="KW-0460">Magnesium</keyword>
<dbReference type="SMART" id="SM00363">
    <property type="entry name" value="S4"/>
    <property type="match status" value="1"/>
</dbReference>
<keyword evidence="17 32" id="KW-0694">RNA-binding</keyword>
<evidence type="ECO:0000256" key="17">
    <source>
        <dbReference type="ARBA" id="ARBA00022884"/>
    </source>
</evidence>
<keyword evidence="26 34" id="KW-0472">Membrane</keyword>
<feature type="transmembrane region" description="Helical" evidence="34">
    <location>
        <begin position="648"/>
        <end position="670"/>
    </location>
</feature>
<feature type="transmembrane region" description="Helical" evidence="34">
    <location>
        <begin position="691"/>
        <end position="712"/>
    </location>
</feature>
<keyword evidence="24" id="KW-0411">Iron-sulfur</keyword>
<dbReference type="CDD" id="cd00165">
    <property type="entry name" value="S4"/>
    <property type="match status" value="1"/>
</dbReference>
<geneLocation type="mitochondrion" evidence="38"/>
<dbReference type="Gene3D" id="1.10.1050.10">
    <property type="entry name" value="Ribosomal Protein S4 Delta 41, Chain A, domain 1"/>
    <property type="match status" value="1"/>
</dbReference>
<dbReference type="SUPFAM" id="SSF55174">
    <property type="entry name" value="Alpha-L RNA-binding motif"/>
    <property type="match status" value="1"/>
</dbReference>
<dbReference type="FunFam" id="1.10.1050.10:FF:000002">
    <property type="entry name" value="30S ribosomal protein S4, chloroplastic"/>
    <property type="match status" value="1"/>
</dbReference>
<dbReference type="GO" id="GO:0016491">
    <property type="term" value="F:oxidoreductase activity"/>
    <property type="evidence" value="ECO:0007669"/>
    <property type="project" value="UniProtKB-KW"/>
</dbReference>
<evidence type="ECO:0000256" key="31">
    <source>
        <dbReference type="ARBA" id="ARBA00048912"/>
    </source>
</evidence>
<evidence type="ECO:0000313" key="39">
    <source>
        <dbReference type="Proteomes" id="UP001374535"/>
    </source>
</evidence>
<dbReference type="InterPro" id="IPR001280">
    <property type="entry name" value="PSI_PsaA/B"/>
</dbReference>
<evidence type="ECO:0000256" key="33">
    <source>
        <dbReference type="RuleBase" id="RU003699"/>
    </source>
</evidence>
<evidence type="ECO:0000256" key="20">
    <source>
        <dbReference type="ARBA" id="ARBA00022989"/>
    </source>
</evidence>
<evidence type="ECO:0000256" key="23">
    <source>
        <dbReference type="ARBA" id="ARBA00023004"/>
    </source>
</evidence>
<dbReference type="InterPro" id="IPR002942">
    <property type="entry name" value="S4_RNA-bd"/>
</dbReference>
<reference evidence="38 39" key="1">
    <citation type="journal article" date="2023" name="Life. Sci Alliance">
        <title>Evolutionary insights into 3D genome organization and epigenetic landscape of Vigna mungo.</title>
        <authorList>
            <person name="Junaid A."/>
            <person name="Singh B."/>
            <person name="Bhatia S."/>
        </authorList>
    </citation>
    <scope>NUCLEOTIDE SEQUENCE [LARGE SCALE GENOMIC DNA]</scope>
    <source>
        <strain evidence="38">Urdbean</strain>
    </source>
</reference>
<dbReference type="GO" id="GO:0016168">
    <property type="term" value="F:chlorophyll binding"/>
    <property type="evidence" value="ECO:0007669"/>
    <property type="project" value="UniProtKB-KW"/>
</dbReference>
<evidence type="ECO:0000256" key="11">
    <source>
        <dbReference type="ARBA" id="ARBA00022640"/>
    </source>
</evidence>
<comment type="subcellular location">
    <subcellularLocation>
        <location evidence="2">Plastid</location>
        <location evidence="2">Chloroplast thylakoid membrane</location>
        <topology evidence="2">Multi-pass membrane protein</topology>
    </subcellularLocation>
</comment>
<comment type="similarity">
    <text evidence="4">Belongs to the PsaA/PsaB family.</text>
</comment>
<evidence type="ECO:0000256" key="24">
    <source>
        <dbReference type="ARBA" id="ARBA00023014"/>
    </source>
</evidence>
<evidence type="ECO:0000259" key="35">
    <source>
        <dbReference type="SMART" id="SM00363"/>
    </source>
</evidence>
<keyword evidence="22" id="KW-0560">Oxidoreductase</keyword>
<keyword evidence="15" id="KW-0603">Photosystem I</keyword>
<accession>A0AAQ3PKB7</accession>
<dbReference type="SMART" id="SM01390">
    <property type="entry name" value="Ribosomal_S4"/>
    <property type="match status" value="1"/>
</dbReference>
<organism evidence="38 39">
    <name type="scientific">Vigna mungo</name>
    <name type="common">Black gram</name>
    <name type="synonym">Phaseolus mungo</name>
    <dbReference type="NCBI Taxonomy" id="3915"/>
    <lineage>
        <taxon>Eukaryota</taxon>
        <taxon>Viridiplantae</taxon>
        <taxon>Streptophyta</taxon>
        <taxon>Embryophyta</taxon>
        <taxon>Tracheophyta</taxon>
        <taxon>Spermatophyta</taxon>
        <taxon>Magnoliopsida</taxon>
        <taxon>eudicotyledons</taxon>
        <taxon>Gunneridae</taxon>
        <taxon>Pentapetalae</taxon>
        <taxon>rosids</taxon>
        <taxon>fabids</taxon>
        <taxon>Fabales</taxon>
        <taxon>Fabaceae</taxon>
        <taxon>Papilionoideae</taxon>
        <taxon>50 kb inversion clade</taxon>
        <taxon>NPAAA clade</taxon>
        <taxon>indigoferoid/millettioid clade</taxon>
        <taxon>Phaseoleae</taxon>
        <taxon>Vigna</taxon>
    </lineage>
</organism>
<dbReference type="HAMAP" id="MF_00458">
    <property type="entry name" value="PSI_PsaA"/>
    <property type="match status" value="1"/>
</dbReference>
<evidence type="ECO:0000256" key="34">
    <source>
        <dbReference type="SAM" id="Phobius"/>
    </source>
</evidence>
<keyword evidence="8" id="KW-0004">4Fe-4S</keyword>
<evidence type="ECO:0000256" key="6">
    <source>
        <dbReference type="ARBA" id="ARBA00017774"/>
    </source>
</evidence>
<evidence type="ECO:0000256" key="14">
    <source>
        <dbReference type="ARBA" id="ARBA00022730"/>
    </source>
</evidence>